<dbReference type="PANTHER" id="PTHR30055:SF234">
    <property type="entry name" value="HTH-TYPE TRANSCRIPTIONAL REGULATOR BETI"/>
    <property type="match status" value="1"/>
</dbReference>
<evidence type="ECO:0000256" key="2">
    <source>
        <dbReference type="ARBA" id="ARBA00023125"/>
    </source>
</evidence>
<dbReference type="Pfam" id="PF00440">
    <property type="entry name" value="TetR_N"/>
    <property type="match status" value="1"/>
</dbReference>
<dbReference type="InterPro" id="IPR009057">
    <property type="entry name" value="Homeodomain-like_sf"/>
</dbReference>
<dbReference type="PRINTS" id="PR00455">
    <property type="entry name" value="HTHTETR"/>
</dbReference>
<keyword evidence="2 4" id="KW-0238">DNA-binding</keyword>
<dbReference type="InterPro" id="IPR050109">
    <property type="entry name" value="HTH-type_TetR-like_transc_reg"/>
</dbReference>
<keyword evidence="1" id="KW-0805">Transcription regulation</keyword>
<protein>
    <submittedName>
        <fullName evidence="6">TetR/AcrR family transcriptional regulator</fullName>
    </submittedName>
</protein>
<comment type="caution">
    <text evidence="6">The sequence shown here is derived from an EMBL/GenBank/DDBJ whole genome shotgun (WGS) entry which is preliminary data.</text>
</comment>
<keyword evidence="7" id="KW-1185">Reference proteome</keyword>
<dbReference type="PROSITE" id="PS50977">
    <property type="entry name" value="HTH_TETR_2"/>
    <property type="match status" value="1"/>
</dbReference>
<evidence type="ECO:0000256" key="1">
    <source>
        <dbReference type="ARBA" id="ARBA00023015"/>
    </source>
</evidence>
<dbReference type="RefSeq" id="WP_006895496.1">
    <property type="nucleotide sequence ID" value="NZ_BAAARB010000003.1"/>
</dbReference>
<evidence type="ECO:0000256" key="3">
    <source>
        <dbReference type="ARBA" id="ARBA00023163"/>
    </source>
</evidence>
<dbReference type="PANTHER" id="PTHR30055">
    <property type="entry name" value="HTH-TYPE TRANSCRIPTIONAL REGULATOR RUTR"/>
    <property type="match status" value="1"/>
</dbReference>
<evidence type="ECO:0000259" key="5">
    <source>
        <dbReference type="PROSITE" id="PS50977"/>
    </source>
</evidence>
<dbReference type="SUPFAM" id="SSF46689">
    <property type="entry name" value="Homeodomain-like"/>
    <property type="match status" value="1"/>
</dbReference>
<dbReference type="EMBL" id="BAAARB010000003">
    <property type="protein sequence ID" value="GAA2370220.1"/>
    <property type="molecule type" value="Genomic_DNA"/>
</dbReference>
<dbReference type="Proteomes" id="UP001501170">
    <property type="component" value="Unassembled WGS sequence"/>
</dbReference>
<evidence type="ECO:0000313" key="6">
    <source>
        <dbReference type="EMBL" id="GAA2370220.1"/>
    </source>
</evidence>
<evidence type="ECO:0000256" key="4">
    <source>
        <dbReference type="PROSITE-ProRule" id="PRU00335"/>
    </source>
</evidence>
<sequence>MHSLGSTLPRRGLNARQLETVGRLLDAGLSLLEESAYEDLTLRLIAAGANVSPATAYTYFSSKDHLFASLFWRQVAQAPEPELSGEAADRLHQTVRYIADVVGASPTVAEAATKSLLAVDPDVARIRVEIGTHWYGLFTRALGEDVDPAVLRTLMFTFSGALLEAGMGVITYDDLFDQLDSAVTVIARGNV</sequence>
<accession>A0ABN3H619</accession>
<name>A0ABN3H619_9ACTN</name>
<proteinExistence type="predicted"/>
<feature type="DNA-binding region" description="H-T-H motif" evidence="4">
    <location>
        <begin position="41"/>
        <end position="60"/>
    </location>
</feature>
<dbReference type="InterPro" id="IPR001647">
    <property type="entry name" value="HTH_TetR"/>
</dbReference>
<evidence type="ECO:0000313" key="7">
    <source>
        <dbReference type="Proteomes" id="UP001501170"/>
    </source>
</evidence>
<organism evidence="6 7">
    <name type="scientific">Gordonia cholesterolivorans</name>
    <dbReference type="NCBI Taxonomy" id="559625"/>
    <lineage>
        <taxon>Bacteria</taxon>
        <taxon>Bacillati</taxon>
        <taxon>Actinomycetota</taxon>
        <taxon>Actinomycetes</taxon>
        <taxon>Mycobacteriales</taxon>
        <taxon>Gordoniaceae</taxon>
        <taxon>Gordonia</taxon>
    </lineage>
</organism>
<dbReference type="Gene3D" id="1.10.357.10">
    <property type="entry name" value="Tetracycline Repressor, domain 2"/>
    <property type="match status" value="1"/>
</dbReference>
<gene>
    <name evidence="6" type="ORF">GCM10009855_06900</name>
</gene>
<feature type="domain" description="HTH tetR-type" evidence="5">
    <location>
        <begin position="18"/>
        <end position="78"/>
    </location>
</feature>
<keyword evidence="3" id="KW-0804">Transcription</keyword>
<reference evidence="6 7" key="1">
    <citation type="journal article" date="2019" name="Int. J. Syst. Evol. Microbiol.">
        <title>The Global Catalogue of Microorganisms (GCM) 10K type strain sequencing project: providing services to taxonomists for standard genome sequencing and annotation.</title>
        <authorList>
            <consortium name="The Broad Institute Genomics Platform"/>
            <consortium name="The Broad Institute Genome Sequencing Center for Infectious Disease"/>
            <person name="Wu L."/>
            <person name="Ma J."/>
        </authorList>
    </citation>
    <scope>NUCLEOTIDE SEQUENCE [LARGE SCALE GENOMIC DNA]</scope>
    <source>
        <strain evidence="6 7">JCM 16227</strain>
    </source>
</reference>